<organism evidence="1 2">
    <name type="scientific">Antarcticimicrobium luteum</name>
    <dbReference type="NCBI Taxonomy" id="2547397"/>
    <lineage>
        <taxon>Bacteria</taxon>
        <taxon>Pseudomonadati</taxon>
        <taxon>Pseudomonadota</taxon>
        <taxon>Alphaproteobacteria</taxon>
        <taxon>Rhodobacterales</taxon>
        <taxon>Paracoccaceae</taxon>
        <taxon>Antarcticimicrobium</taxon>
    </lineage>
</organism>
<dbReference type="EMBL" id="SMUV01000073">
    <property type="protein sequence ID" value="TDK42424.1"/>
    <property type="molecule type" value="Genomic_DNA"/>
</dbReference>
<gene>
    <name evidence="1" type="ORF">E1832_18655</name>
</gene>
<name>A0A4R5UTE0_9RHOB</name>
<protein>
    <submittedName>
        <fullName evidence="1">DUF2155 domain-containing protein</fullName>
    </submittedName>
</protein>
<dbReference type="AlphaFoldDB" id="A0A4R5UTE0"/>
<sequence>MPAAILTLVLAAPLAAQNNEAKSGSGAVLRGLDKVNGETRDIDIARGETGSVFGLDLALADCRYPAENPTGDAFAYLTIWEHGTEQAMFDGWMIASSPALNALDHSRYDIWVLRCITP</sequence>
<dbReference type="Proteomes" id="UP000295301">
    <property type="component" value="Unassembled WGS sequence"/>
</dbReference>
<dbReference type="OrthoDB" id="9810376at2"/>
<keyword evidence="2" id="KW-1185">Reference proteome</keyword>
<reference evidence="1 2" key="1">
    <citation type="submission" date="2019-03" db="EMBL/GenBank/DDBJ databases">
        <title>Ruegeria lutea sp. nov., a novel strain, isolated from marine sediment, the Masan Bay, South Korea.</title>
        <authorList>
            <person name="Kim J."/>
            <person name="Kim D.-Y."/>
            <person name="Lee S.-S."/>
        </authorList>
    </citation>
    <scope>NUCLEOTIDE SEQUENCE [LARGE SCALE GENOMIC DNA]</scope>
    <source>
        <strain evidence="1 2">318-1</strain>
    </source>
</reference>
<dbReference type="Pfam" id="PF09923">
    <property type="entry name" value="DUF2155"/>
    <property type="match status" value="1"/>
</dbReference>
<comment type="caution">
    <text evidence="1">The sequence shown here is derived from an EMBL/GenBank/DDBJ whole genome shotgun (WGS) entry which is preliminary data.</text>
</comment>
<proteinExistence type="predicted"/>
<evidence type="ECO:0000313" key="2">
    <source>
        <dbReference type="Proteomes" id="UP000295301"/>
    </source>
</evidence>
<evidence type="ECO:0000313" key="1">
    <source>
        <dbReference type="EMBL" id="TDK42424.1"/>
    </source>
</evidence>
<dbReference type="InterPro" id="IPR019225">
    <property type="entry name" value="DUF2155"/>
</dbReference>
<accession>A0A4R5UTE0</accession>